<dbReference type="RefSeq" id="WP_022938884.1">
    <property type="nucleotide sequence ID" value="NZ_CABKRQ010000007.1"/>
</dbReference>
<name>A0A318KHK1_9FIRM</name>
<sequence length="100" mass="11552">MNNYFDFSNRAIRTLKVKLNDRLTVLVTAPTLKLLNELSNFDVKDTNPNQIMKLALKIFNNNKGSRRVDLKDIENISTDDLVEFIKEYTEFIGSVTKDPN</sequence>
<dbReference type="AlphaFoldDB" id="A0A318KHK1"/>
<organism evidence="1 2">
    <name type="scientific">Dielma fastidiosa</name>
    <dbReference type="NCBI Taxonomy" id="1034346"/>
    <lineage>
        <taxon>Bacteria</taxon>
        <taxon>Bacillati</taxon>
        <taxon>Bacillota</taxon>
        <taxon>Erysipelotrichia</taxon>
        <taxon>Erysipelotrichales</taxon>
        <taxon>Erysipelotrichaceae</taxon>
        <taxon>Dielma</taxon>
    </lineage>
</organism>
<accession>A0A318KHK1</accession>
<gene>
    <name evidence="1" type="ORF">DES51_12234</name>
</gene>
<reference evidence="1 2" key="1">
    <citation type="submission" date="2018-05" db="EMBL/GenBank/DDBJ databases">
        <title>Genomic Encyclopedia of Type Strains, Phase IV (KMG-IV): sequencing the most valuable type-strain genomes for metagenomic binning, comparative biology and taxonomic classification.</title>
        <authorList>
            <person name="Goeker M."/>
        </authorList>
    </citation>
    <scope>NUCLEOTIDE SEQUENCE [LARGE SCALE GENOMIC DNA]</scope>
    <source>
        <strain evidence="1 2">JC118</strain>
    </source>
</reference>
<dbReference type="STRING" id="1034346.GCA_000313565_02600"/>
<evidence type="ECO:0000313" key="2">
    <source>
        <dbReference type="Proteomes" id="UP000247612"/>
    </source>
</evidence>
<dbReference type="EMBL" id="QJKH01000022">
    <property type="protein sequence ID" value="PXX74648.1"/>
    <property type="molecule type" value="Genomic_DNA"/>
</dbReference>
<protein>
    <submittedName>
        <fullName evidence="1">Uncharacterized protein</fullName>
    </submittedName>
</protein>
<proteinExistence type="predicted"/>
<dbReference type="Proteomes" id="UP000247612">
    <property type="component" value="Unassembled WGS sequence"/>
</dbReference>
<comment type="caution">
    <text evidence="1">The sequence shown here is derived from an EMBL/GenBank/DDBJ whole genome shotgun (WGS) entry which is preliminary data.</text>
</comment>
<keyword evidence="2" id="KW-1185">Reference proteome</keyword>
<evidence type="ECO:0000313" key="1">
    <source>
        <dbReference type="EMBL" id="PXX74648.1"/>
    </source>
</evidence>